<dbReference type="EnsemblPlants" id="evm.model.ctgX173.1">
    <property type="protein sequence ID" value="cds.evm.model.ctgX173.1"/>
    <property type="gene ID" value="evm.TU.ctgX173.1"/>
</dbReference>
<sequence>MASWWIRGFRKDGAMASCRLPAFFIPNVAISFYETSLIENFQWLCYCKISAGVACSYFEKLRLQEFYSFGSSQWSRLLAPEAIFFINQVTMGGFVFAILLHYIQR</sequence>
<reference evidence="2" key="1">
    <citation type="submission" date="2021-03" db="UniProtKB">
        <authorList>
            <consortium name="EnsemblPlants"/>
        </authorList>
    </citation>
    <scope>IDENTIFICATION</scope>
</reference>
<protein>
    <submittedName>
        <fullName evidence="2">Uncharacterized protein</fullName>
    </submittedName>
</protein>
<feature type="transmembrane region" description="Helical" evidence="1">
    <location>
        <begin position="82"/>
        <end position="103"/>
    </location>
</feature>
<accession>A0A803QRS9</accession>
<dbReference type="Gramene" id="evm.model.ctgX173.1">
    <property type="protein sequence ID" value="cds.evm.model.ctgX173.1"/>
    <property type="gene ID" value="evm.TU.ctgX173.1"/>
</dbReference>
<keyword evidence="1" id="KW-1133">Transmembrane helix</keyword>
<evidence type="ECO:0000256" key="1">
    <source>
        <dbReference type="SAM" id="Phobius"/>
    </source>
</evidence>
<evidence type="ECO:0000313" key="3">
    <source>
        <dbReference type="Proteomes" id="UP000596661"/>
    </source>
</evidence>
<dbReference type="AlphaFoldDB" id="A0A803QRS9"/>
<name>A0A803QRS9_CANSA</name>
<organism evidence="2 3">
    <name type="scientific">Cannabis sativa</name>
    <name type="common">Hemp</name>
    <name type="synonym">Marijuana</name>
    <dbReference type="NCBI Taxonomy" id="3483"/>
    <lineage>
        <taxon>Eukaryota</taxon>
        <taxon>Viridiplantae</taxon>
        <taxon>Streptophyta</taxon>
        <taxon>Embryophyta</taxon>
        <taxon>Tracheophyta</taxon>
        <taxon>Spermatophyta</taxon>
        <taxon>Magnoliopsida</taxon>
        <taxon>eudicotyledons</taxon>
        <taxon>Gunneridae</taxon>
        <taxon>Pentapetalae</taxon>
        <taxon>rosids</taxon>
        <taxon>fabids</taxon>
        <taxon>Rosales</taxon>
        <taxon>Cannabaceae</taxon>
        <taxon>Cannabis</taxon>
    </lineage>
</organism>
<keyword evidence="1" id="KW-0812">Transmembrane</keyword>
<evidence type="ECO:0000313" key="2">
    <source>
        <dbReference type="EnsemblPlants" id="cds.evm.model.ctgX173.1"/>
    </source>
</evidence>
<keyword evidence="3" id="KW-1185">Reference proteome</keyword>
<dbReference type="Proteomes" id="UP000596661">
    <property type="component" value="Unassembled WGS sequence"/>
</dbReference>
<proteinExistence type="predicted"/>
<keyword evidence="1" id="KW-0472">Membrane</keyword>